<sequence>MIEQCSNCNQKPPMVTGLLEVYRHADPIHMMELLNQLTLNSDHLTDRDKVEIGQLHHLLAEIARQRDNDLTETVQLLKIPA</sequence>
<evidence type="ECO:0000313" key="1">
    <source>
        <dbReference type="EMBL" id="SEM66766.1"/>
    </source>
</evidence>
<keyword evidence="2" id="KW-1185">Reference proteome</keyword>
<dbReference type="AlphaFoldDB" id="A0A1H8A8H0"/>
<protein>
    <submittedName>
        <fullName evidence="1">Uncharacterized protein</fullName>
    </submittedName>
</protein>
<dbReference type="EMBL" id="FOCL01000001">
    <property type="protein sequence ID" value="SEM66766.1"/>
    <property type="molecule type" value="Genomic_DNA"/>
</dbReference>
<dbReference type="Proteomes" id="UP000198942">
    <property type="component" value="Unassembled WGS sequence"/>
</dbReference>
<reference evidence="2" key="1">
    <citation type="submission" date="2016-10" db="EMBL/GenBank/DDBJ databases">
        <authorList>
            <person name="Varghese N."/>
            <person name="Submissions S."/>
        </authorList>
    </citation>
    <scope>NUCLEOTIDE SEQUENCE [LARGE SCALE GENOMIC DNA]</scope>
    <source>
        <strain evidence="2">Gh-48</strain>
    </source>
</reference>
<proteinExistence type="predicted"/>
<dbReference type="RefSeq" id="WP_091206920.1">
    <property type="nucleotide sequence ID" value="NZ_FOCL01000001.1"/>
</dbReference>
<accession>A0A1H8A8H0</accession>
<organism evidence="1 2">
    <name type="scientific">Mucilaginibacter gossypiicola</name>
    <dbReference type="NCBI Taxonomy" id="551995"/>
    <lineage>
        <taxon>Bacteria</taxon>
        <taxon>Pseudomonadati</taxon>
        <taxon>Bacteroidota</taxon>
        <taxon>Sphingobacteriia</taxon>
        <taxon>Sphingobacteriales</taxon>
        <taxon>Sphingobacteriaceae</taxon>
        <taxon>Mucilaginibacter</taxon>
    </lineage>
</organism>
<evidence type="ECO:0000313" key="2">
    <source>
        <dbReference type="Proteomes" id="UP000198942"/>
    </source>
</evidence>
<gene>
    <name evidence="1" type="ORF">SAMN05192574_101402</name>
</gene>
<name>A0A1H8A8H0_9SPHI</name>